<dbReference type="AlphaFoldDB" id="A0AAW1NNG3"/>
<evidence type="ECO:0000313" key="1">
    <source>
        <dbReference type="EMBL" id="KAK9787845.1"/>
    </source>
</evidence>
<comment type="caution">
    <text evidence="1">The sequence shown here is derived from an EMBL/GenBank/DDBJ whole genome shotgun (WGS) entry which is preliminary data.</text>
</comment>
<organism evidence="1 2">
    <name type="scientific">Symbiochloris irregularis</name>
    <dbReference type="NCBI Taxonomy" id="706552"/>
    <lineage>
        <taxon>Eukaryota</taxon>
        <taxon>Viridiplantae</taxon>
        <taxon>Chlorophyta</taxon>
        <taxon>core chlorophytes</taxon>
        <taxon>Trebouxiophyceae</taxon>
        <taxon>Trebouxiales</taxon>
        <taxon>Trebouxiaceae</taxon>
        <taxon>Symbiochloris</taxon>
    </lineage>
</organism>
<keyword evidence="2" id="KW-1185">Reference proteome</keyword>
<dbReference type="EMBL" id="JALJOQ010000240">
    <property type="protein sequence ID" value="KAK9787845.1"/>
    <property type="molecule type" value="Genomic_DNA"/>
</dbReference>
<dbReference type="Proteomes" id="UP001465755">
    <property type="component" value="Unassembled WGS sequence"/>
</dbReference>
<protein>
    <submittedName>
        <fullName evidence="1">Uncharacterized protein</fullName>
    </submittedName>
</protein>
<name>A0AAW1NNG3_9CHLO</name>
<reference evidence="1 2" key="1">
    <citation type="journal article" date="2024" name="Nat. Commun.">
        <title>Phylogenomics reveals the evolutionary origins of lichenization in chlorophyte algae.</title>
        <authorList>
            <person name="Puginier C."/>
            <person name="Libourel C."/>
            <person name="Otte J."/>
            <person name="Skaloud P."/>
            <person name="Haon M."/>
            <person name="Grisel S."/>
            <person name="Petersen M."/>
            <person name="Berrin J.G."/>
            <person name="Delaux P.M."/>
            <person name="Dal Grande F."/>
            <person name="Keller J."/>
        </authorList>
    </citation>
    <scope>NUCLEOTIDE SEQUENCE [LARGE SCALE GENOMIC DNA]</scope>
    <source>
        <strain evidence="1 2">SAG 2036</strain>
    </source>
</reference>
<gene>
    <name evidence="1" type="ORF">WJX73_001343</name>
</gene>
<accession>A0AAW1NNG3</accession>
<evidence type="ECO:0000313" key="2">
    <source>
        <dbReference type="Proteomes" id="UP001465755"/>
    </source>
</evidence>
<proteinExistence type="predicted"/>
<sequence>MCVNKPLGLEWITCGSLICDPGESPAGLVLCPRYQVERLLETVDIVGQGHRTALSSINAAFHKHFRIPKAQIMWTFARSLRLLGNVELTFTDFGERTLADVKWASRFTNKRRGDRMVQTLHQVDRLHSLASAAPPVDDTITGLLQRAADQQGPPVQQASIKTPHLVLPLSWLSEGVPRHFVDDPSPYRLSQRIVGNKVDIYNRFGIAMKLYRGRQPQGVSVHACHSNGAGRISYVEIRGADGESWLVQLRLLFGMRQWATEGPQYDVVPATTIKRLVVLQPHPDRELWEQGVYVHNHFFDVE</sequence>